<feature type="domain" description="Sulfatase-modifying factor enzyme-like" evidence="1">
    <location>
        <begin position="1"/>
        <end position="36"/>
    </location>
</feature>
<evidence type="ECO:0000313" key="2">
    <source>
        <dbReference type="EMBL" id="WGV28475.1"/>
    </source>
</evidence>
<dbReference type="AlphaFoldDB" id="A0AAJ6NXM6"/>
<evidence type="ECO:0000259" key="1">
    <source>
        <dbReference type="Pfam" id="PF03781"/>
    </source>
</evidence>
<dbReference type="EMBL" id="CP124543">
    <property type="protein sequence ID" value="WGV28475.1"/>
    <property type="molecule type" value="Genomic_DNA"/>
</dbReference>
<evidence type="ECO:0000313" key="3">
    <source>
        <dbReference type="Proteomes" id="UP001223520"/>
    </source>
</evidence>
<dbReference type="SUPFAM" id="SSF56436">
    <property type="entry name" value="C-type lectin-like"/>
    <property type="match status" value="1"/>
</dbReference>
<protein>
    <submittedName>
        <fullName evidence="2">SUMF1/EgtB/PvdO family nonheme iron enzyme</fullName>
    </submittedName>
</protein>
<dbReference type="InterPro" id="IPR005532">
    <property type="entry name" value="SUMF_dom"/>
</dbReference>
<dbReference type="Gene3D" id="3.90.1580.10">
    <property type="entry name" value="paralog of FGE (formylglycine-generating enzyme)"/>
    <property type="match status" value="1"/>
</dbReference>
<gene>
    <name evidence="2" type="ORF">QI031_13820</name>
</gene>
<proteinExistence type="predicted"/>
<dbReference type="Pfam" id="PF03781">
    <property type="entry name" value="FGE-sulfatase"/>
    <property type="match status" value="1"/>
</dbReference>
<dbReference type="RefSeq" id="WP_281485702.1">
    <property type="nucleotide sequence ID" value="NZ_CP124543.1"/>
</dbReference>
<accession>A0AAJ6NXM6</accession>
<name>A0AAJ6NXM6_9CYAN</name>
<dbReference type="InterPro" id="IPR016187">
    <property type="entry name" value="CTDL_fold"/>
</dbReference>
<dbReference type="KEGG" id="hbq:QI031_13820"/>
<reference evidence="2 3" key="1">
    <citation type="journal article" date="2023" name="Limnol Oceanogr Lett">
        <title>Environmental adaptations by the intertidal Antarctic cyanobacterium Halotia branconii CENA392 as revealed using long-read genome sequencing.</title>
        <authorList>
            <person name="Dextro R.B."/>
            <person name="Delbaje E."/>
            <person name="Freitas P.N.N."/>
            <person name="Geraldes V."/>
            <person name="Pinto E."/>
            <person name="Long P.F."/>
            <person name="Fiore M.F."/>
        </authorList>
    </citation>
    <scope>NUCLEOTIDE SEQUENCE [LARGE SCALE GENOMIC DNA]</scope>
    <source>
        <strain evidence="2 3">CENA392</strain>
    </source>
</reference>
<keyword evidence="3" id="KW-1185">Reference proteome</keyword>
<dbReference type="InterPro" id="IPR042095">
    <property type="entry name" value="SUMF_sf"/>
</dbReference>
<organism evidence="2 3">
    <name type="scientific">Halotia branconii CENA392</name>
    <dbReference type="NCBI Taxonomy" id="1539056"/>
    <lineage>
        <taxon>Bacteria</taxon>
        <taxon>Bacillati</taxon>
        <taxon>Cyanobacteriota</taxon>
        <taxon>Cyanophyceae</taxon>
        <taxon>Nostocales</taxon>
        <taxon>Nodulariaceae</taxon>
        <taxon>Halotia</taxon>
    </lineage>
</organism>
<dbReference type="Proteomes" id="UP001223520">
    <property type="component" value="Chromosome"/>
</dbReference>
<sequence>MIWIPGGTFQMGSNSCKYPEERPIHTVTVSGFWMDK</sequence>